<organism evidence="8 9">
    <name type="scientific">Pristionchus entomophagus</name>
    <dbReference type="NCBI Taxonomy" id="358040"/>
    <lineage>
        <taxon>Eukaryota</taxon>
        <taxon>Metazoa</taxon>
        <taxon>Ecdysozoa</taxon>
        <taxon>Nematoda</taxon>
        <taxon>Chromadorea</taxon>
        <taxon>Rhabditida</taxon>
        <taxon>Rhabditina</taxon>
        <taxon>Diplogasteromorpha</taxon>
        <taxon>Diplogasteroidea</taxon>
        <taxon>Neodiplogasteridae</taxon>
        <taxon>Pristionchus</taxon>
    </lineage>
</organism>
<sequence>PVSTLAMPSYKLSEFDTRGLAEVSRQLFILSGTPYEDNRISKDQWPALKEKYGFGELPVLEVDGKQIPQSLAIARYLAKEFGFYGANAFEAAWIDALADQAKDFISDIHPYFAIAMGMVAGDTDKAKAEIALPAIKKHFDLFEKVAKDNGSNSHFVGSNFSYFDILISEFVFSIDSFLPGSFDAFPTVLAVRAKVTSIPAIKEWIEKRPKTVT</sequence>
<comment type="catalytic activity">
    <reaction evidence="4">
        <text>RX + glutathione = an S-substituted glutathione + a halide anion + H(+)</text>
        <dbReference type="Rhea" id="RHEA:16437"/>
        <dbReference type="ChEBI" id="CHEBI:15378"/>
        <dbReference type="ChEBI" id="CHEBI:16042"/>
        <dbReference type="ChEBI" id="CHEBI:17792"/>
        <dbReference type="ChEBI" id="CHEBI:57925"/>
        <dbReference type="ChEBI" id="CHEBI:90779"/>
        <dbReference type="EC" id="2.5.1.18"/>
    </reaction>
</comment>
<dbReference type="InterPro" id="IPR004045">
    <property type="entry name" value="Glutathione_S-Trfase_N"/>
</dbReference>
<gene>
    <name evidence="8" type="ORF">PENTCL1PPCAC_14801</name>
</gene>
<dbReference type="SUPFAM" id="SSF47616">
    <property type="entry name" value="GST C-terminal domain-like"/>
    <property type="match status" value="1"/>
</dbReference>
<dbReference type="EC" id="2.5.1.18" evidence="1"/>
<dbReference type="InterPro" id="IPR036282">
    <property type="entry name" value="Glutathione-S-Trfase_C_sf"/>
</dbReference>
<dbReference type="GO" id="GO:0005737">
    <property type="term" value="C:cytoplasm"/>
    <property type="evidence" value="ECO:0007669"/>
    <property type="project" value="UniProtKB-ARBA"/>
</dbReference>
<dbReference type="InterPro" id="IPR050213">
    <property type="entry name" value="GST_superfamily"/>
</dbReference>
<dbReference type="Proteomes" id="UP001432027">
    <property type="component" value="Unassembled WGS sequence"/>
</dbReference>
<evidence type="ECO:0000259" key="7">
    <source>
        <dbReference type="PROSITE" id="PS50405"/>
    </source>
</evidence>
<accession>A0AAV5TAR9</accession>
<comment type="caution">
    <text evidence="8">The sequence shown here is derived from an EMBL/GenBank/DDBJ whole genome shotgun (WGS) entry which is preliminary data.</text>
</comment>
<dbReference type="SFLD" id="SFLDS00019">
    <property type="entry name" value="Glutathione_Transferase_(cytos"/>
    <property type="match status" value="1"/>
</dbReference>
<dbReference type="Gene3D" id="3.40.30.10">
    <property type="entry name" value="Glutaredoxin"/>
    <property type="match status" value="1"/>
</dbReference>
<dbReference type="CDD" id="cd03039">
    <property type="entry name" value="GST_N_Sigma_like"/>
    <property type="match status" value="1"/>
</dbReference>
<dbReference type="PROSITE" id="PS50404">
    <property type="entry name" value="GST_NTER"/>
    <property type="match status" value="1"/>
</dbReference>
<dbReference type="EMBL" id="BTSX01000004">
    <property type="protein sequence ID" value="GMS92626.1"/>
    <property type="molecule type" value="Genomic_DNA"/>
</dbReference>
<comment type="similarity">
    <text evidence="3">Belongs to the GST superfamily. Sigma family.</text>
</comment>
<dbReference type="InterPro" id="IPR036249">
    <property type="entry name" value="Thioredoxin-like_sf"/>
</dbReference>
<dbReference type="GO" id="GO:0006749">
    <property type="term" value="P:glutathione metabolic process"/>
    <property type="evidence" value="ECO:0007669"/>
    <property type="project" value="TreeGrafter"/>
</dbReference>
<feature type="non-terminal residue" evidence="8">
    <location>
        <position position="1"/>
    </location>
</feature>
<evidence type="ECO:0000256" key="3">
    <source>
        <dbReference type="ARBA" id="ARBA00038317"/>
    </source>
</evidence>
<dbReference type="FunFam" id="3.40.30.10:FF:000189">
    <property type="entry name" value="Glutathione S-Transferase"/>
    <property type="match status" value="1"/>
</dbReference>
<reference evidence="8" key="1">
    <citation type="submission" date="2023-10" db="EMBL/GenBank/DDBJ databases">
        <title>Genome assembly of Pristionchus species.</title>
        <authorList>
            <person name="Yoshida K."/>
            <person name="Sommer R.J."/>
        </authorList>
    </citation>
    <scope>NUCLEOTIDE SEQUENCE</scope>
    <source>
        <strain evidence="8">RS0144</strain>
    </source>
</reference>
<dbReference type="Pfam" id="PF14497">
    <property type="entry name" value="GST_C_3"/>
    <property type="match status" value="1"/>
</dbReference>
<dbReference type="InterPro" id="IPR010987">
    <property type="entry name" value="Glutathione-S-Trfase_C-like"/>
</dbReference>
<evidence type="ECO:0000313" key="9">
    <source>
        <dbReference type="Proteomes" id="UP001432027"/>
    </source>
</evidence>
<dbReference type="InterPro" id="IPR004046">
    <property type="entry name" value="GST_C"/>
</dbReference>
<keyword evidence="9" id="KW-1185">Reference proteome</keyword>
<evidence type="ECO:0000256" key="2">
    <source>
        <dbReference type="ARBA" id="ARBA00022679"/>
    </source>
</evidence>
<dbReference type="SUPFAM" id="SSF52833">
    <property type="entry name" value="Thioredoxin-like"/>
    <property type="match status" value="1"/>
</dbReference>
<dbReference type="PANTHER" id="PTHR11571">
    <property type="entry name" value="GLUTATHIONE S-TRANSFERASE"/>
    <property type="match status" value="1"/>
</dbReference>
<dbReference type="PROSITE" id="PS50405">
    <property type="entry name" value="GST_CTER"/>
    <property type="match status" value="1"/>
</dbReference>
<evidence type="ECO:0000256" key="5">
    <source>
        <dbReference type="ARBA" id="ARBA00078118"/>
    </source>
</evidence>
<dbReference type="AlphaFoldDB" id="A0AAV5TAR9"/>
<evidence type="ECO:0000259" key="6">
    <source>
        <dbReference type="PROSITE" id="PS50404"/>
    </source>
</evidence>
<evidence type="ECO:0000256" key="1">
    <source>
        <dbReference type="ARBA" id="ARBA00012452"/>
    </source>
</evidence>
<proteinExistence type="inferred from homology"/>
<name>A0AAV5TAR9_9BILA</name>
<dbReference type="GO" id="GO:0004364">
    <property type="term" value="F:glutathione transferase activity"/>
    <property type="evidence" value="ECO:0007669"/>
    <property type="project" value="UniProtKB-EC"/>
</dbReference>
<feature type="domain" description="GST N-terminal" evidence="6">
    <location>
        <begin position="8"/>
        <end position="85"/>
    </location>
</feature>
<dbReference type="Gene3D" id="1.20.1050.10">
    <property type="match status" value="1"/>
</dbReference>
<dbReference type="CDD" id="cd03192">
    <property type="entry name" value="GST_C_Sigma_like"/>
    <property type="match status" value="1"/>
</dbReference>
<feature type="domain" description="GST C-terminal" evidence="7">
    <location>
        <begin position="87"/>
        <end position="213"/>
    </location>
</feature>
<dbReference type="InterPro" id="IPR040079">
    <property type="entry name" value="Glutathione_S-Trfase"/>
</dbReference>
<evidence type="ECO:0000313" key="8">
    <source>
        <dbReference type="EMBL" id="GMS92626.1"/>
    </source>
</evidence>
<protein>
    <recommendedName>
        <fullName evidence="1">glutathione transferase</fullName>
        <ecNumber evidence="1">2.5.1.18</ecNumber>
    </recommendedName>
    <alternativeName>
        <fullName evidence="5">GST class-sigma</fullName>
    </alternativeName>
</protein>
<evidence type="ECO:0000256" key="4">
    <source>
        <dbReference type="ARBA" id="ARBA00047960"/>
    </source>
</evidence>
<dbReference type="PANTHER" id="PTHR11571:SF224">
    <property type="entry name" value="HEMATOPOIETIC PROSTAGLANDIN D SYNTHASE"/>
    <property type="match status" value="1"/>
</dbReference>
<dbReference type="FunFam" id="1.20.1050.10:FF:000031">
    <property type="entry name" value="Glutathione S-Transferase"/>
    <property type="match status" value="1"/>
</dbReference>
<keyword evidence="2" id="KW-0808">Transferase</keyword>
<dbReference type="Pfam" id="PF02798">
    <property type="entry name" value="GST_N"/>
    <property type="match status" value="1"/>
</dbReference>